<evidence type="ECO:0000313" key="2">
    <source>
        <dbReference type="EMBL" id="BCJ91792.1"/>
    </source>
</evidence>
<name>A0A6S6QX12_9HYPH</name>
<dbReference type="GO" id="GO:0016887">
    <property type="term" value="F:ATP hydrolysis activity"/>
    <property type="evidence" value="ECO:0007669"/>
    <property type="project" value="InterPro"/>
</dbReference>
<dbReference type="KEGG" id="tso:IZ6_25270"/>
<dbReference type="EMBL" id="AP023361">
    <property type="protein sequence ID" value="BCJ91792.1"/>
    <property type="molecule type" value="Genomic_DNA"/>
</dbReference>
<dbReference type="Proteomes" id="UP000515317">
    <property type="component" value="Chromosome"/>
</dbReference>
<gene>
    <name evidence="2" type="ORF">IZ6_25270</name>
</gene>
<reference evidence="2 3" key="1">
    <citation type="submission" date="2020-08" db="EMBL/GenBank/DDBJ databases">
        <title>Genome sequence of Rhizobiales bacterium strain IZ6.</title>
        <authorList>
            <person name="Nakai R."/>
            <person name="Naganuma T."/>
        </authorList>
    </citation>
    <scope>NUCLEOTIDE SEQUENCE [LARGE SCALE GENOMIC DNA]</scope>
    <source>
        <strain evidence="2 3">IZ6</strain>
    </source>
</reference>
<proteinExistence type="predicted"/>
<evidence type="ECO:0000313" key="3">
    <source>
        <dbReference type="Proteomes" id="UP000515317"/>
    </source>
</evidence>
<evidence type="ECO:0000259" key="1">
    <source>
        <dbReference type="Pfam" id="PF05876"/>
    </source>
</evidence>
<dbReference type="Pfam" id="PF05876">
    <property type="entry name" value="GpA_ATPase"/>
    <property type="match status" value="1"/>
</dbReference>
<accession>A0A6S6QX12</accession>
<dbReference type="AlphaFoldDB" id="A0A6S6QX12"/>
<dbReference type="RefSeq" id="WP_222875414.1">
    <property type="nucleotide sequence ID" value="NZ_AP023361.1"/>
</dbReference>
<keyword evidence="3" id="KW-1185">Reference proteome</keyword>
<dbReference type="InterPro" id="IPR046453">
    <property type="entry name" value="GpA_ATPase"/>
</dbReference>
<organism evidence="2 3">
    <name type="scientific">Terrihabitans soli</name>
    <dbReference type="NCBI Taxonomy" id="708113"/>
    <lineage>
        <taxon>Bacteria</taxon>
        <taxon>Pseudomonadati</taxon>
        <taxon>Pseudomonadota</taxon>
        <taxon>Alphaproteobacteria</taxon>
        <taxon>Hyphomicrobiales</taxon>
        <taxon>Terrihabitans</taxon>
    </lineage>
</organism>
<feature type="domain" description="Phage terminase large subunit GpA ATPase" evidence="1">
    <location>
        <begin position="23"/>
        <end position="243"/>
    </location>
</feature>
<protein>
    <recommendedName>
        <fullName evidence="1">Phage terminase large subunit GpA ATPase domain-containing protein</fullName>
    </recommendedName>
</protein>
<sequence length="552" mass="62559">MSNWIEKNTTLKKRPFSFHEYEFQRQIADDMHPDLSCIKCSQIGLTEVQLRKYGGFLKRNTAVTGIFTLPNDKMYKRVSQTRFKPLMDSEPVFNQGGIEKPIRSMGLYQIDQSFGYFTGNTEGDATSISADMLVHDEVDLSDPAMLGLFQSRLQNSDFKITQGFSTPTFVGFGIDAKFKASDQHEYLCRCTRCNHWNDPVFTPKFICLPGLSSDLNDLSEIDVDMAAKIALEEAYVRCEKCSAPLDLGNPSLRQWVAKFPSRRARGYRVRPFATPRLTVPYIVGQLLKMKQQENLRGWYNTVLGEPYNDSNARLSEADVRAVMAGASKPDTLPQEIGIGIDVGQICHLVYGTPDVVFGWEQIHADKLVERIKQLGEQYTIVTGALDRHPYTPTANELRDSTHGRIAPVEYRGAASMNLVLDEFEAFSHVQVNRTQIIDAVVSSIRKKQWAFTGYTQYERLIIEHLQDMVRIESAEEPAKWQKLTGNDHFFHALGFLKAAFKLKTIQDFQDLTENRIMSSVITVNIPTHNESHLGLKRPSGKPISIGLHREGF</sequence>